<dbReference type="InterPro" id="IPR029057">
    <property type="entry name" value="PRTase-like"/>
</dbReference>
<evidence type="ECO:0000313" key="5">
    <source>
        <dbReference type="Proteomes" id="UP000037237"/>
    </source>
</evidence>
<feature type="domain" description="Phosphoribosyltransferase" evidence="3">
    <location>
        <begin position="3"/>
        <end position="145"/>
    </location>
</feature>
<protein>
    <recommendedName>
        <fullName evidence="3">Phosphoribosyltransferase domain-containing protein</fullName>
    </recommendedName>
</protein>
<keyword evidence="1" id="KW-0328">Glycosyltransferase</keyword>
<evidence type="ECO:0000256" key="2">
    <source>
        <dbReference type="ARBA" id="ARBA00022679"/>
    </source>
</evidence>
<dbReference type="PANTHER" id="PTHR43363">
    <property type="entry name" value="HYPOXANTHINE PHOSPHORIBOSYLTRANSFERASE"/>
    <property type="match status" value="1"/>
</dbReference>
<comment type="caution">
    <text evidence="4">The sequence shown here is derived from an EMBL/GenBank/DDBJ whole genome shotgun (WGS) entry which is preliminary data.</text>
</comment>
<dbReference type="Proteomes" id="UP000037237">
    <property type="component" value="Unassembled WGS sequence"/>
</dbReference>
<evidence type="ECO:0000259" key="3">
    <source>
        <dbReference type="Pfam" id="PF00156"/>
    </source>
</evidence>
<name>A0A0M0BN88_9ARCH</name>
<sequence length="207" mass="23732">MDWNLFYELARQVANKINSSGYRPDMIVGLARGGWVLARVLCDLIGIKDLVSLKVEHWGVTATPDGKAKLKYPLNVDIKGKNVLVVDDITDTGESMRVTLEYLKSLKPSEIKTAALRHINTSKFLPDYFGEEISWRWVIFPWNFTEDMCNIIPKVCKRLSINPKDEVDVATIKNELKQFYTIGISEETLEEILQELKRRNQGKDNTK</sequence>
<organism evidence="4 5">
    <name type="scientific">miscellaneous Crenarchaeota group-1 archaeon SG8-32-1</name>
    <dbReference type="NCBI Taxonomy" id="1685124"/>
    <lineage>
        <taxon>Archaea</taxon>
        <taxon>Candidatus Bathyarchaeota</taxon>
        <taxon>MCG-1</taxon>
    </lineage>
</organism>
<evidence type="ECO:0000256" key="1">
    <source>
        <dbReference type="ARBA" id="ARBA00022676"/>
    </source>
</evidence>
<dbReference type="InterPro" id="IPR000836">
    <property type="entry name" value="PRTase_dom"/>
</dbReference>
<dbReference type="Pfam" id="PF00156">
    <property type="entry name" value="Pribosyltran"/>
    <property type="match status" value="1"/>
</dbReference>
<reference evidence="4 5" key="1">
    <citation type="submission" date="2015-06" db="EMBL/GenBank/DDBJ databases">
        <title>New insights into the roles of widespread benthic archaea in carbon and nitrogen cycling.</title>
        <authorList>
            <person name="Lazar C.S."/>
            <person name="Baker B.J."/>
            <person name="Seitz K.W."/>
            <person name="Hyde A.S."/>
            <person name="Dick G.J."/>
            <person name="Hinrichs K.-U."/>
            <person name="Teske A.P."/>
        </authorList>
    </citation>
    <scope>NUCLEOTIDE SEQUENCE [LARGE SCALE GENOMIC DNA]</scope>
    <source>
        <strain evidence="4">SG8-32-1</strain>
    </source>
</reference>
<dbReference type="PANTHER" id="PTHR43363:SF2">
    <property type="entry name" value="PHOSPHORIBOSYLTRANSFERASE"/>
    <property type="match status" value="1"/>
</dbReference>
<dbReference type="CDD" id="cd06223">
    <property type="entry name" value="PRTases_typeI"/>
    <property type="match status" value="1"/>
</dbReference>
<gene>
    <name evidence="4" type="ORF">AC477_05510</name>
</gene>
<dbReference type="AlphaFoldDB" id="A0A0M0BN88"/>
<accession>A0A0M0BN88</accession>
<keyword evidence="2" id="KW-0808">Transferase</keyword>
<proteinExistence type="predicted"/>
<dbReference type="GO" id="GO:0016757">
    <property type="term" value="F:glycosyltransferase activity"/>
    <property type="evidence" value="ECO:0007669"/>
    <property type="project" value="UniProtKB-KW"/>
</dbReference>
<dbReference type="SUPFAM" id="SSF53271">
    <property type="entry name" value="PRTase-like"/>
    <property type="match status" value="1"/>
</dbReference>
<dbReference type="EMBL" id="LFWU01000143">
    <property type="protein sequence ID" value="KON29815.1"/>
    <property type="molecule type" value="Genomic_DNA"/>
</dbReference>
<dbReference type="PATRIC" id="fig|1685124.3.peg.1124"/>
<dbReference type="Gene3D" id="3.40.50.2020">
    <property type="match status" value="1"/>
</dbReference>
<evidence type="ECO:0000313" key="4">
    <source>
        <dbReference type="EMBL" id="KON29815.1"/>
    </source>
</evidence>